<dbReference type="EMBL" id="BBMS01000033">
    <property type="protein sequence ID" value="GAL27777.1"/>
    <property type="molecule type" value="Genomic_DNA"/>
</dbReference>
<protein>
    <submittedName>
        <fullName evidence="1">Uncharacterized protein</fullName>
    </submittedName>
</protein>
<comment type="caution">
    <text evidence="1">The sequence shown here is derived from an EMBL/GenBank/DDBJ whole genome shotgun (WGS) entry which is preliminary data.</text>
</comment>
<reference evidence="2" key="1">
    <citation type="submission" date="2014-09" db="EMBL/GenBank/DDBJ databases">
        <title>Vibrio variabilis JCM 19239. (C206) whole genome shotgun sequence.</title>
        <authorList>
            <person name="Sawabe T."/>
            <person name="Meirelles P."/>
            <person name="Nakanishi M."/>
            <person name="Sayaka M."/>
            <person name="Hattori M."/>
            <person name="Ohkuma M."/>
        </authorList>
    </citation>
    <scope>NUCLEOTIDE SEQUENCE [LARGE SCALE GENOMIC DNA]</scope>
    <source>
        <strain evidence="2">JCM 19239</strain>
    </source>
</reference>
<evidence type="ECO:0000313" key="1">
    <source>
        <dbReference type="EMBL" id="GAL27777.1"/>
    </source>
</evidence>
<dbReference type="Proteomes" id="UP000029223">
    <property type="component" value="Unassembled WGS sequence"/>
</dbReference>
<evidence type="ECO:0000313" key="2">
    <source>
        <dbReference type="Proteomes" id="UP000029223"/>
    </source>
</evidence>
<gene>
    <name evidence="1" type="ORF">JCM19239_1498</name>
</gene>
<accession>A0ABQ0JG88</accession>
<keyword evidence="2" id="KW-1185">Reference proteome</keyword>
<name>A0ABQ0JG88_9VIBR</name>
<organism evidence="1 2">
    <name type="scientific">Vibrio variabilis</name>
    <dbReference type="NCBI Taxonomy" id="990271"/>
    <lineage>
        <taxon>Bacteria</taxon>
        <taxon>Pseudomonadati</taxon>
        <taxon>Pseudomonadota</taxon>
        <taxon>Gammaproteobacteria</taxon>
        <taxon>Vibrionales</taxon>
        <taxon>Vibrionaceae</taxon>
        <taxon>Vibrio</taxon>
    </lineage>
</organism>
<sequence length="98" mass="11399">MLSSYGEVSVGKTGKPDEYLKIKPHGASRNVRLTDSCFQPDFIERRILKREKPTEKQVNRLVDEWVSERSHEVKYIHAGSPKLRQQYQALPKEQRGAF</sequence>
<proteinExistence type="predicted"/>